<dbReference type="InterPro" id="IPR004143">
    <property type="entry name" value="BPL_LPL_catalytic"/>
</dbReference>
<accession>A0ABW2L4D3</accession>
<sequence>MRMSAVIEGLSLWMDDVARSGPANMAVDEWLLETLEGPLLRVYRWEENWGSYGYFVPDSEAAQSLIGLKRVRRWTGGGIVDHRSDWTYTLLIPRGELLAGMKGAESYRVIHQALANALQAGGVECAVAGARSSTPGGDCFQRPVEFDLIGAAGKKIAGAGQRRTVRGLLHQGSLGMSADEGLGLRLAGCLAREVQVAEIHADESRIADLMSLRYTAKEWQERR</sequence>
<evidence type="ECO:0000259" key="1">
    <source>
        <dbReference type="PROSITE" id="PS51733"/>
    </source>
</evidence>
<dbReference type="EMBL" id="JBHTBS010000001">
    <property type="protein sequence ID" value="MFC7336006.1"/>
    <property type="molecule type" value="Genomic_DNA"/>
</dbReference>
<dbReference type="PROSITE" id="PS51733">
    <property type="entry name" value="BPL_LPL_CATALYTIC"/>
    <property type="match status" value="1"/>
</dbReference>
<keyword evidence="3" id="KW-1185">Reference proteome</keyword>
<protein>
    <recommendedName>
        <fullName evidence="1">BPL/LPL catalytic domain-containing protein</fullName>
    </recommendedName>
</protein>
<proteinExistence type="predicted"/>
<comment type="caution">
    <text evidence="2">The sequence shown here is derived from an EMBL/GenBank/DDBJ whole genome shotgun (WGS) entry which is preliminary data.</text>
</comment>
<gene>
    <name evidence="2" type="ORF">ACFQY0_02355</name>
</gene>
<dbReference type="PANTHER" id="PTHR43679">
    <property type="entry name" value="OCTANOYLTRANSFERASE LIPM-RELATED"/>
    <property type="match status" value="1"/>
</dbReference>
<dbReference type="RefSeq" id="WP_379708687.1">
    <property type="nucleotide sequence ID" value="NZ_JBHTBS010000001.1"/>
</dbReference>
<dbReference type="Gene3D" id="3.30.930.10">
    <property type="entry name" value="Bira Bifunctional Protein, Domain 2"/>
    <property type="match status" value="1"/>
</dbReference>
<feature type="domain" description="BPL/LPL catalytic" evidence="1">
    <location>
        <begin position="34"/>
        <end position="220"/>
    </location>
</feature>
<dbReference type="InterPro" id="IPR050664">
    <property type="entry name" value="Octanoyltrans_LipM/LipL"/>
</dbReference>
<dbReference type="PANTHER" id="PTHR43679:SF2">
    <property type="entry name" value="OCTANOYL-[GCVH]:PROTEIN N-OCTANOYLTRANSFERASE"/>
    <property type="match status" value="1"/>
</dbReference>
<dbReference type="Pfam" id="PF21948">
    <property type="entry name" value="LplA-B_cat"/>
    <property type="match status" value="1"/>
</dbReference>
<dbReference type="Proteomes" id="UP001596472">
    <property type="component" value="Unassembled WGS sequence"/>
</dbReference>
<evidence type="ECO:0000313" key="2">
    <source>
        <dbReference type="EMBL" id="MFC7336006.1"/>
    </source>
</evidence>
<dbReference type="InterPro" id="IPR045864">
    <property type="entry name" value="aa-tRNA-synth_II/BPL/LPL"/>
</dbReference>
<organism evidence="2 3">
    <name type="scientific">Haloferula chungangensis</name>
    <dbReference type="NCBI Taxonomy" id="1048331"/>
    <lineage>
        <taxon>Bacteria</taxon>
        <taxon>Pseudomonadati</taxon>
        <taxon>Verrucomicrobiota</taxon>
        <taxon>Verrucomicrobiia</taxon>
        <taxon>Verrucomicrobiales</taxon>
        <taxon>Verrucomicrobiaceae</taxon>
        <taxon>Haloferula</taxon>
    </lineage>
</organism>
<reference evidence="3" key="1">
    <citation type="journal article" date="2019" name="Int. J. Syst. Evol. Microbiol.">
        <title>The Global Catalogue of Microorganisms (GCM) 10K type strain sequencing project: providing services to taxonomists for standard genome sequencing and annotation.</title>
        <authorList>
            <consortium name="The Broad Institute Genomics Platform"/>
            <consortium name="The Broad Institute Genome Sequencing Center for Infectious Disease"/>
            <person name="Wu L."/>
            <person name="Ma J."/>
        </authorList>
    </citation>
    <scope>NUCLEOTIDE SEQUENCE [LARGE SCALE GENOMIC DNA]</scope>
    <source>
        <strain evidence="3">CGMCC 4.1467</strain>
    </source>
</reference>
<evidence type="ECO:0000313" key="3">
    <source>
        <dbReference type="Proteomes" id="UP001596472"/>
    </source>
</evidence>
<dbReference type="SUPFAM" id="SSF55681">
    <property type="entry name" value="Class II aaRS and biotin synthetases"/>
    <property type="match status" value="1"/>
</dbReference>
<name>A0ABW2L4D3_9BACT</name>